<feature type="domain" description="Phage terminase large subunit N-terminal" evidence="1">
    <location>
        <begin position="18"/>
        <end position="148"/>
    </location>
</feature>
<evidence type="ECO:0000313" key="2">
    <source>
        <dbReference type="EMBL" id="GAF84041.1"/>
    </source>
</evidence>
<proteinExistence type="predicted"/>
<dbReference type="AlphaFoldDB" id="X0T9Q8"/>
<reference evidence="2" key="1">
    <citation type="journal article" date="2014" name="Front. Microbiol.">
        <title>High frequency of phylogenetically diverse reductive dehalogenase-homologous genes in deep subseafloor sedimentary metagenomes.</title>
        <authorList>
            <person name="Kawai M."/>
            <person name="Futagami T."/>
            <person name="Toyoda A."/>
            <person name="Takaki Y."/>
            <person name="Nishi S."/>
            <person name="Hori S."/>
            <person name="Arai W."/>
            <person name="Tsubouchi T."/>
            <person name="Morono Y."/>
            <person name="Uchiyama I."/>
            <person name="Ito T."/>
            <person name="Fujiyama A."/>
            <person name="Inagaki F."/>
            <person name="Takami H."/>
        </authorList>
    </citation>
    <scope>NUCLEOTIDE SEQUENCE</scope>
    <source>
        <strain evidence="2">Expedition CK06-06</strain>
    </source>
</reference>
<evidence type="ECO:0000259" key="1">
    <source>
        <dbReference type="Pfam" id="PF04466"/>
    </source>
</evidence>
<dbReference type="EMBL" id="BARS01003542">
    <property type="protein sequence ID" value="GAF84041.1"/>
    <property type="molecule type" value="Genomic_DNA"/>
</dbReference>
<accession>X0T9Q8</accession>
<name>X0T9Q8_9ZZZZ</name>
<gene>
    <name evidence="2" type="ORF">S01H1_06869</name>
</gene>
<protein>
    <recommendedName>
        <fullName evidence="1">Phage terminase large subunit N-terminal domain-containing protein</fullName>
    </recommendedName>
</protein>
<sequence length="150" mass="17116">MKLTVKQTKCLDLLEDRKTTEILFGGGVAGGKSSLGCYWIIKHAVKYPGTRWLIGRSVFKTLRETTQKTFLETLSNEGLESPQHFEFNQGTNTVTFMNGSEVLFKDLYCYPSDPEFDDLGSLEITGAFIDECNQVVEKLWEVLKSRIRYK</sequence>
<dbReference type="InterPro" id="IPR035412">
    <property type="entry name" value="Terminase_L_N"/>
</dbReference>
<feature type="non-terminal residue" evidence="2">
    <location>
        <position position="150"/>
    </location>
</feature>
<dbReference type="Gene3D" id="3.40.50.300">
    <property type="entry name" value="P-loop containing nucleotide triphosphate hydrolases"/>
    <property type="match status" value="1"/>
</dbReference>
<organism evidence="2">
    <name type="scientific">marine sediment metagenome</name>
    <dbReference type="NCBI Taxonomy" id="412755"/>
    <lineage>
        <taxon>unclassified sequences</taxon>
        <taxon>metagenomes</taxon>
        <taxon>ecological metagenomes</taxon>
    </lineage>
</organism>
<dbReference type="Pfam" id="PF04466">
    <property type="entry name" value="Terminase_3"/>
    <property type="match status" value="1"/>
</dbReference>
<comment type="caution">
    <text evidence="2">The sequence shown here is derived from an EMBL/GenBank/DDBJ whole genome shotgun (WGS) entry which is preliminary data.</text>
</comment>
<dbReference type="InterPro" id="IPR027417">
    <property type="entry name" value="P-loop_NTPase"/>
</dbReference>